<evidence type="ECO:0000313" key="2">
    <source>
        <dbReference type="Proteomes" id="UP000799444"/>
    </source>
</evidence>
<keyword evidence="2" id="KW-1185">Reference proteome</keyword>
<name>A0A9P4V2M9_9PLEO</name>
<reference evidence="1" key="1">
    <citation type="journal article" date="2020" name="Stud. Mycol.">
        <title>101 Dothideomycetes genomes: a test case for predicting lifestyles and emergence of pathogens.</title>
        <authorList>
            <person name="Haridas S."/>
            <person name="Albert R."/>
            <person name="Binder M."/>
            <person name="Bloem J."/>
            <person name="Labutti K."/>
            <person name="Salamov A."/>
            <person name="Andreopoulos B."/>
            <person name="Baker S."/>
            <person name="Barry K."/>
            <person name="Bills G."/>
            <person name="Bluhm B."/>
            <person name="Cannon C."/>
            <person name="Castanera R."/>
            <person name="Culley D."/>
            <person name="Daum C."/>
            <person name="Ezra D."/>
            <person name="Gonzalez J."/>
            <person name="Henrissat B."/>
            <person name="Kuo A."/>
            <person name="Liang C."/>
            <person name="Lipzen A."/>
            <person name="Lutzoni F."/>
            <person name="Magnuson J."/>
            <person name="Mondo S."/>
            <person name="Nolan M."/>
            <person name="Ohm R."/>
            <person name="Pangilinan J."/>
            <person name="Park H.-J."/>
            <person name="Ramirez L."/>
            <person name="Alfaro M."/>
            <person name="Sun H."/>
            <person name="Tritt A."/>
            <person name="Yoshinaga Y."/>
            <person name="Zwiers L.-H."/>
            <person name="Turgeon B."/>
            <person name="Goodwin S."/>
            <person name="Spatafora J."/>
            <person name="Crous P."/>
            <person name="Grigoriev I."/>
        </authorList>
    </citation>
    <scope>NUCLEOTIDE SEQUENCE</scope>
    <source>
        <strain evidence="1">CBS 125425</strain>
    </source>
</reference>
<protein>
    <submittedName>
        <fullName evidence="1">Uncharacterized protein</fullName>
    </submittedName>
</protein>
<dbReference type="EMBL" id="ML996148">
    <property type="protein sequence ID" value="KAF2734416.1"/>
    <property type="molecule type" value="Genomic_DNA"/>
</dbReference>
<proteinExistence type="predicted"/>
<evidence type="ECO:0000313" key="1">
    <source>
        <dbReference type="EMBL" id="KAF2734416.1"/>
    </source>
</evidence>
<comment type="caution">
    <text evidence="1">The sequence shown here is derived from an EMBL/GenBank/DDBJ whole genome shotgun (WGS) entry which is preliminary data.</text>
</comment>
<dbReference type="Proteomes" id="UP000799444">
    <property type="component" value="Unassembled WGS sequence"/>
</dbReference>
<accession>A0A9P4V2M9</accession>
<gene>
    <name evidence="1" type="ORF">EJ04DRAFT_512538</name>
</gene>
<organism evidence="1 2">
    <name type="scientific">Polyplosphaeria fusca</name>
    <dbReference type="NCBI Taxonomy" id="682080"/>
    <lineage>
        <taxon>Eukaryota</taxon>
        <taxon>Fungi</taxon>
        <taxon>Dikarya</taxon>
        <taxon>Ascomycota</taxon>
        <taxon>Pezizomycotina</taxon>
        <taxon>Dothideomycetes</taxon>
        <taxon>Pleosporomycetidae</taxon>
        <taxon>Pleosporales</taxon>
        <taxon>Tetraplosphaeriaceae</taxon>
        <taxon>Polyplosphaeria</taxon>
    </lineage>
</organism>
<dbReference type="AlphaFoldDB" id="A0A9P4V2M9"/>
<sequence>MPLPAVLLLFLSIFGLGPCTLFFFRLCHFSIRTVQAGIAPSIQLTTPSRACRHCPSFTPIVRERFL</sequence>